<keyword evidence="4" id="KW-0808">Transferase</keyword>
<evidence type="ECO:0000313" key="8">
    <source>
        <dbReference type="EMBL" id="KAK8896839.1"/>
    </source>
</evidence>
<dbReference type="PANTHER" id="PTHR11254">
    <property type="entry name" value="HECT DOMAIN UBIQUITIN-PROTEIN LIGASE"/>
    <property type="match status" value="1"/>
</dbReference>
<dbReference type="PROSITE" id="PS50237">
    <property type="entry name" value="HECT"/>
    <property type="match status" value="1"/>
</dbReference>
<keyword evidence="9" id="KW-1185">Reference proteome</keyword>
<protein>
    <recommendedName>
        <fullName evidence="3">HECT-type E3 ubiquitin transferase</fullName>
        <ecNumber evidence="3">2.3.2.26</ecNumber>
    </recommendedName>
</protein>
<comment type="caution">
    <text evidence="8">The sequence shown here is derived from an EMBL/GenBank/DDBJ whole genome shotgun (WGS) entry which is preliminary data.</text>
</comment>
<evidence type="ECO:0000259" key="7">
    <source>
        <dbReference type="PROSITE" id="PS50237"/>
    </source>
</evidence>
<dbReference type="InterPro" id="IPR000569">
    <property type="entry name" value="HECT_dom"/>
</dbReference>
<proteinExistence type="predicted"/>
<feature type="active site" description="Glycyl thioester intermediate" evidence="6">
    <location>
        <position position="87"/>
    </location>
</feature>
<gene>
    <name evidence="8" type="ORF">M9Y10_014763</name>
</gene>
<accession>A0ABR2L0H9</accession>
<name>A0ABR2L0H9_9EUKA</name>
<comment type="catalytic activity">
    <reaction evidence="1">
        <text>S-ubiquitinyl-[E2 ubiquitin-conjugating enzyme]-L-cysteine + [acceptor protein]-L-lysine = [E2 ubiquitin-conjugating enzyme]-L-cysteine + N(6)-ubiquitinyl-[acceptor protein]-L-lysine.</text>
        <dbReference type="EC" id="2.3.2.26"/>
    </reaction>
</comment>
<dbReference type="EC" id="2.3.2.26" evidence="3"/>
<evidence type="ECO:0000256" key="5">
    <source>
        <dbReference type="ARBA" id="ARBA00022786"/>
    </source>
</evidence>
<dbReference type="PANTHER" id="PTHR11254:SF440">
    <property type="entry name" value="E3 UBIQUITIN-PROTEIN LIGASE NEDD-4"/>
    <property type="match status" value="1"/>
</dbReference>
<keyword evidence="5 6" id="KW-0833">Ubl conjugation pathway</keyword>
<dbReference type="Gene3D" id="3.30.2410.10">
    <property type="entry name" value="Hect, E3 ligase catalytic domain"/>
    <property type="match status" value="1"/>
</dbReference>
<dbReference type="InterPro" id="IPR035983">
    <property type="entry name" value="Hect_E3_ubiquitin_ligase"/>
</dbReference>
<organism evidence="8 9">
    <name type="scientific">Tritrichomonas musculus</name>
    <dbReference type="NCBI Taxonomy" id="1915356"/>
    <lineage>
        <taxon>Eukaryota</taxon>
        <taxon>Metamonada</taxon>
        <taxon>Parabasalia</taxon>
        <taxon>Tritrichomonadida</taxon>
        <taxon>Tritrichomonadidae</taxon>
        <taxon>Tritrichomonas</taxon>
    </lineage>
</organism>
<evidence type="ECO:0000256" key="3">
    <source>
        <dbReference type="ARBA" id="ARBA00012485"/>
    </source>
</evidence>
<evidence type="ECO:0000256" key="2">
    <source>
        <dbReference type="ARBA" id="ARBA00004906"/>
    </source>
</evidence>
<dbReference type="SUPFAM" id="SSF56204">
    <property type="entry name" value="Hect, E3 ligase catalytic domain"/>
    <property type="match status" value="1"/>
</dbReference>
<comment type="pathway">
    <text evidence="2">Protein modification; protein ubiquitination.</text>
</comment>
<evidence type="ECO:0000256" key="4">
    <source>
        <dbReference type="ARBA" id="ARBA00022679"/>
    </source>
</evidence>
<dbReference type="EMBL" id="JAPFFF010000002">
    <property type="protein sequence ID" value="KAK8896839.1"/>
    <property type="molecule type" value="Genomic_DNA"/>
</dbReference>
<dbReference type="InterPro" id="IPR050409">
    <property type="entry name" value="E3_ubiq-protein_ligase"/>
</dbReference>
<evidence type="ECO:0000256" key="6">
    <source>
        <dbReference type="PROSITE-ProRule" id="PRU00104"/>
    </source>
</evidence>
<dbReference type="Proteomes" id="UP001470230">
    <property type="component" value="Unassembled WGS sequence"/>
</dbReference>
<evidence type="ECO:0000313" key="9">
    <source>
        <dbReference type="Proteomes" id="UP001470230"/>
    </source>
</evidence>
<dbReference type="Pfam" id="PF00632">
    <property type="entry name" value="HECT"/>
    <property type="match status" value="1"/>
</dbReference>
<sequence length="119" mass="13696">MPTIDVKDFREHTEFIHPYTAETLVVKFFFDTISKWNKERMAKLLLFMTGSSRVPANGFKRLCEMSGQSMKIAAGGDRCLLPVARTCLNRIDLPLYESEDELNEKLTNAIKNCDSFEIR</sequence>
<feature type="domain" description="HECT" evidence="7">
    <location>
        <begin position="1"/>
        <end position="119"/>
    </location>
</feature>
<reference evidence="8 9" key="1">
    <citation type="submission" date="2024-04" db="EMBL/GenBank/DDBJ databases">
        <title>Tritrichomonas musculus Genome.</title>
        <authorList>
            <person name="Alves-Ferreira E."/>
            <person name="Grigg M."/>
            <person name="Lorenzi H."/>
            <person name="Galac M."/>
        </authorList>
    </citation>
    <scope>NUCLEOTIDE SEQUENCE [LARGE SCALE GENOMIC DNA]</scope>
    <source>
        <strain evidence="8 9">EAF2021</strain>
    </source>
</reference>
<evidence type="ECO:0000256" key="1">
    <source>
        <dbReference type="ARBA" id="ARBA00000885"/>
    </source>
</evidence>